<dbReference type="EMBL" id="CP003697">
    <property type="protein sequence ID" value="AGF72825.1"/>
    <property type="molecule type" value="Genomic_DNA"/>
</dbReference>
<dbReference type="AlphaFoldDB" id="M1NZ82"/>
<gene>
    <name evidence="1" type="ORF">A605_09115</name>
</gene>
<reference evidence="1 2" key="1">
    <citation type="journal article" date="2012" name="Stand. Genomic Sci.">
        <title>Genome sequence of the halotolerant bacterium Corynebacterium halotolerans type strain YIM 70093(T) (= DSM 44683(T)).</title>
        <authorList>
            <person name="Ruckert C."/>
            <person name="Albersmeier A."/>
            <person name="Al-Dilaimi A."/>
            <person name="Niehaus K."/>
            <person name="Szczepanowski R."/>
            <person name="Kalinowski J."/>
        </authorList>
    </citation>
    <scope>NUCLEOTIDE SEQUENCE [LARGE SCALE GENOMIC DNA]</scope>
    <source>
        <strain evidence="1">YIM 70093</strain>
    </source>
</reference>
<protein>
    <submittedName>
        <fullName evidence="1">Uncharacterized protein</fullName>
    </submittedName>
</protein>
<organism evidence="1 2">
    <name type="scientific">Corynebacterium halotolerans YIM 70093 = DSM 44683</name>
    <dbReference type="NCBI Taxonomy" id="1121362"/>
    <lineage>
        <taxon>Bacteria</taxon>
        <taxon>Bacillati</taxon>
        <taxon>Actinomycetota</taxon>
        <taxon>Actinomycetes</taxon>
        <taxon>Mycobacteriales</taxon>
        <taxon>Corynebacteriaceae</taxon>
        <taxon>Corynebacterium</taxon>
    </lineage>
</organism>
<dbReference type="PATRIC" id="fig|1121362.3.peg.1840"/>
<evidence type="ECO:0000313" key="1">
    <source>
        <dbReference type="EMBL" id="AGF72825.1"/>
    </source>
</evidence>
<proteinExistence type="predicted"/>
<dbReference type="STRING" id="1121362.A605_09115"/>
<sequence>MPVIQFDVLIPVDRATGLRDVFDRAVGRLVDGGRATGGSVTLDPQPPLADGVEQQLRATYREEHDGAELEDAAVARYRITVEGLDGSVNQLTMALSRILTPRADLPADPVLLENELAHELPATYPWAVEILR</sequence>
<dbReference type="KEGG" id="chn:A605_09115"/>
<evidence type="ECO:0000313" key="2">
    <source>
        <dbReference type="Proteomes" id="UP000011723"/>
    </source>
</evidence>
<dbReference type="Proteomes" id="UP000011723">
    <property type="component" value="Chromosome"/>
</dbReference>
<dbReference type="OrthoDB" id="4773472at2"/>
<dbReference type="eggNOG" id="ENOG5031JG8">
    <property type="taxonomic scope" value="Bacteria"/>
</dbReference>
<keyword evidence="2" id="KW-1185">Reference proteome</keyword>
<name>M1NZ82_9CORY</name>
<accession>M1NZ82</accession>
<dbReference type="RefSeq" id="WP_015401244.1">
    <property type="nucleotide sequence ID" value="NC_020302.1"/>
</dbReference>
<dbReference type="HOGENOM" id="CLU_153744_0_0_11"/>